<name>A0ABY1QMA1_9BACT</name>
<evidence type="ECO:0000256" key="1">
    <source>
        <dbReference type="SAM" id="Phobius"/>
    </source>
</evidence>
<keyword evidence="1" id="KW-0472">Membrane</keyword>
<gene>
    <name evidence="2" type="ORF">SAMN06265222_11632</name>
</gene>
<evidence type="ECO:0000313" key="2">
    <source>
        <dbReference type="EMBL" id="SMP73142.1"/>
    </source>
</evidence>
<proteinExistence type="predicted"/>
<sequence length="191" mass="21771">MEIFKHLLRTLALMAGLGAVWGILFVAMLYTGLVKTALTMMMLSTLAFIYFSARWHAYWAPIADTVNKYRWIDSHGEQMETLVENAVMQVGSGTSKTLRVSFYNRTTGKRLRRIMIGDSSTFCGARKSGLWFFIHDRSHARKDGIVCIDRKTGDCLFYQPKKQLDMDDEDALDAALVEAQNRLSEAKHHQI</sequence>
<accession>A0ABY1QMA1</accession>
<dbReference type="Proteomes" id="UP001158067">
    <property type="component" value="Unassembled WGS sequence"/>
</dbReference>
<evidence type="ECO:0000313" key="3">
    <source>
        <dbReference type="Proteomes" id="UP001158067"/>
    </source>
</evidence>
<comment type="caution">
    <text evidence="2">The sequence shown here is derived from an EMBL/GenBank/DDBJ whole genome shotgun (WGS) entry which is preliminary data.</text>
</comment>
<feature type="transmembrane region" description="Helical" evidence="1">
    <location>
        <begin position="36"/>
        <end position="53"/>
    </location>
</feature>
<reference evidence="2 3" key="1">
    <citation type="submission" date="2017-05" db="EMBL/GenBank/DDBJ databases">
        <authorList>
            <person name="Varghese N."/>
            <person name="Submissions S."/>
        </authorList>
    </citation>
    <scope>NUCLEOTIDE SEQUENCE [LARGE SCALE GENOMIC DNA]</scope>
    <source>
        <strain evidence="2 3">DSM 25457</strain>
    </source>
</reference>
<keyword evidence="1" id="KW-0812">Transmembrane</keyword>
<protein>
    <submittedName>
        <fullName evidence="2">Uncharacterized protein</fullName>
    </submittedName>
</protein>
<keyword evidence="1" id="KW-1133">Transmembrane helix</keyword>
<dbReference type="EMBL" id="FXUG01000016">
    <property type="protein sequence ID" value="SMP73142.1"/>
    <property type="molecule type" value="Genomic_DNA"/>
</dbReference>
<feature type="transmembrane region" description="Helical" evidence="1">
    <location>
        <begin position="7"/>
        <end position="30"/>
    </location>
</feature>
<dbReference type="RefSeq" id="WP_283434684.1">
    <property type="nucleotide sequence ID" value="NZ_FXUG01000016.1"/>
</dbReference>
<keyword evidence="3" id="KW-1185">Reference proteome</keyword>
<organism evidence="2 3">
    <name type="scientific">Neorhodopirellula lusitana</name>
    <dbReference type="NCBI Taxonomy" id="445327"/>
    <lineage>
        <taxon>Bacteria</taxon>
        <taxon>Pseudomonadati</taxon>
        <taxon>Planctomycetota</taxon>
        <taxon>Planctomycetia</taxon>
        <taxon>Pirellulales</taxon>
        <taxon>Pirellulaceae</taxon>
        <taxon>Neorhodopirellula</taxon>
    </lineage>
</organism>